<evidence type="ECO:0000313" key="1">
    <source>
        <dbReference type="EMBL" id="MFB9097088.1"/>
    </source>
</evidence>
<reference evidence="1 2" key="1">
    <citation type="submission" date="2024-09" db="EMBL/GenBank/DDBJ databases">
        <authorList>
            <person name="Sun Q."/>
            <person name="Mori K."/>
        </authorList>
    </citation>
    <scope>NUCLEOTIDE SEQUENCE [LARGE SCALE GENOMIC DNA]</scope>
    <source>
        <strain evidence="1 2">CECT 7955</strain>
    </source>
</reference>
<sequence>MKKIFYISFILLVFLSCTSNIEKVEKAFYYWKSENSAFNENEKQVLDTLKVKKVYLKFFEVKYDETLGIIPFSKTKFNKYSWYDDSNKQELIVIPTVFIKNEVFINGSKVQIDTLVNNVNHLVKKYFEERFEGYPNLTEIQIDCDWTLKSKENYFYFLESFGNKSKLPISCTLRLYPYKYRTKMGIPPVKKVTLMCYNLIQPFDDKNKNSILDTNELKSYLSVVDKYPVHLDVALPLFSWGHLYRYDTFKKFINLNKQELESMSIKKSKLWYDVVKDTVIKDFFYRKGDKIKFENIDSNLIHETISLLKKEVSFDKEITVTFFHLDDKQLEKFNYETITSYYTSFSK</sequence>
<dbReference type="Proteomes" id="UP001589607">
    <property type="component" value="Unassembled WGS sequence"/>
</dbReference>
<protein>
    <recommendedName>
        <fullName evidence="3">Lipoprotein</fullName>
    </recommendedName>
</protein>
<accession>A0ABV5GNY0</accession>
<keyword evidence="2" id="KW-1185">Reference proteome</keyword>
<proteinExistence type="predicted"/>
<gene>
    <name evidence="1" type="ORF">ACFFVF_11210</name>
</gene>
<dbReference type="EMBL" id="JBHMEY010000033">
    <property type="protein sequence ID" value="MFB9097088.1"/>
    <property type="molecule type" value="Genomic_DNA"/>
</dbReference>
<dbReference type="RefSeq" id="WP_236456633.1">
    <property type="nucleotide sequence ID" value="NZ_CBCSGE010000021.1"/>
</dbReference>
<organism evidence="1 2">
    <name type="scientific">Flavobacterium jumunjinense</name>
    <dbReference type="NCBI Taxonomy" id="998845"/>
    <lineage>
        <taxon>Bacteria</taxon>
        <taxon>Pseudomonadati</taxon>
        <taxon>Bacteroidota</taxon>
        <taxon>Flavobacteriia</taxon>
        <taxon>Flavobacteriales</taxon>
        <taxon>Flavobacteriaceae</taxon>
        <taxon>Flavobacterium</taxon>
    </lineage>
</organism>
<dbReference type="PROSITE" id="PS51257">
    <property type="entry name" value="PROKAR_LIPOPROTEIN"/>
    <property type="match status" value="1"/>
</dbReference>
<evidence type="ECO:0008006" key="3">
    <source>
        <dbReference type="Google" id="ProtNLM"/>
    </source>
</evidence>
<name>A0ABV5GNY0_9FLAO</name>
<comment type="caution">
    <text evidence="1">The sequence shown here is derived from an EMBL/GenBank/DDBJ whole genome shotgun (WGS) entry which is preliminary data.</text>
</comment>
<evidence type="ECO:0000313" key="2">
    <source>
        <dbReference type="Proteomes" id="UP001589607"/>
    </source>
</evidence>